<gene>
    <name evidence="4" type="ORF">SPRG_18734</name>
</gene>
<feature type="domain" description="CN hydrolase" evidence="3">
    <location>
        <begin position="8"/>
        <end position="80"/>
    </location>
</feature>
<dbReference type="InterPro" id="IPR003010">
    <property type="entry name" value="C-N_Hydrolase"/>
</dbReference>
<dbReference type="SUPFAM" id="SSF56317">
    <property type="entry name" value="Carbon-nitrogen hydrolase"/>
    <property type="match status" value="1"/>
</dbReference>
<dbReference type="Pfam" id="PF00795">
    <property type="entry name" value="CN_hydrolase"/>
    <property type="match status" value="1"/>
</dbReference>
<dbReference type="PROSITE" id="PS50263">
    <property type="entry name" value="CN_HYDROLASE"/>
    <property type="match status" value="1"/>
</dbReference>
<name>A0A067BN13_SAPPC</name>
<dbReference type="KEGG" id="spar:SPRG_18734"/>
<dbReference type="Gene3D" id="3.60.110.10">
    <property type="entry name" value="Carbon-nitrogen hydrolase"/>
    <property type="match status" value="1"/>
</dbReference>
<dbReference type="PANTHER" id="PTHR23090:SF9">
    <property type="entry name" value="GLUTAMINE-DEPENDENT NAD(+) SYNTHETASE"/>
    <property type="match status" value="1"/>
</dbReference>
<evidence type="ECO:0000313" key="5">
    <source>
        <dbReference type="Proteomes" id="UP000030745"/>
    </source>
</evidence>
<dbReference type="GeneID" id="24140255"/>
<dbReference type="STRING" id="695850.A0A067BN13"/>
<proteinExistence type="predicted"/>
<evidence type="ECO:0000313" key="4">
    <source>
        <dbReference type="EMBL" id="KDO15726.1"/>
    </source>
</evidence>
<dbReference type="AlphaFoldDB" id="A0A067BN13"/>
<dbReference type="OMA" id="SEDMLIF"/>
<evidence type="ECO:0000256" key="1">
    <source>
        <dbReference type="ARBA" id="ARBA00022598"/>
    </source>
</evidence>
<keyword evidence="5" id="KW-1185">Reference proteome</keyword>
<keyword evidence="1" id="KW-0436">Ligase</keyword>
<dbReference type="GO" id="GO:0003952">
    <property type="term" value="F:NAD+ synthase (glutamine-hydrolyzing) activity"/>
    <property type="evidence" value="ECO:0007669"/>
    <property type="project" value="InterPro"/>
</dbReference>
<protein>
    <recommendedName>
        <fullName evidence="2">NAD(+) synthase [glutamine-hydrolyzing]</fullName>
    </recommendedName>
</protein>
<dbReference type="Proteomes" id="UP000030745">
    <property type="component" value="Unassembled WGS sequence"/>
</dbReference>
<evidence type="ECO:0000256" key="2">
    <source>
        <dbReference type="ARBA" id="ARBA00030681"/>
    </source>
</evidence>
<organism evidence="4 5">
    <name type="scientific">Saprolegnia parasitica (strain CBS 223.65)</name>
    <dbReference type="NCBI Taxonomy" id="695850"/>
    <lineage>
        <taxon>Eukaryota</taxon>
        <taxon>Sar</taxon>
        <taxon>Stramenopiles</taxon>
        <taxon>Oomycota</taxon>
        <taxon>Saprolegniomycetes</taxon>
        <taxon>Saprolegniales</taxon>
        <taxon>Saprolegniaceae</taxon>
        <taxon>Saprolegnia</taxon>
    </lineage>
</organism>
<accession>A0A067BN13</accession>
<dbReference type="OrthoDB" id="2020662at2759"/>
<dbReference type="GO" id="GO:0009435">
    <property type="term" value="P:NAD+ biosynthetic process"/>
    <property type="evidence" value="ECO:0007669"/>
    <property type="project" value="InterPro"/>
</dbReference>
<reference evidence="4 5" key="1">
    <citation type="journal article" date="2013" name="PLoS Genet.">
        <title>Distinctive expansion of potential virulence genes in the genome of the oomycete fish pathogen Saprolegnia parasitica.</title>
        <authorList>
            <person name="Jiang R.H."/>
            <person name="de Bruijn I."/>
            <person name="Haas B.J."/>
            <person name="Belmonte R."/>
            <person name="Lobach L."/>
            <person name="Christie J."/>
            <person name="van den Ackerveken G."/>
            <person name="Bottin A."/>
            <person name="Bulone V."/>
            <person name="Diaz-Moreno S.M."/>
            <person name="Dumas B."/>
            <person name="Fan L."/>
            <person name="Gaulin E."/>
            <person name="Govers F."/>
            <person name="Grenville-Briggs L.J."/>
            <person name="Horner N.R."/>
            <person name="Levin J.Z."/>
            <person name="Mammella M."/>
            <person name="Meijer H.J."/>
            <person name="Morris P."/>
            <person name="Nusbaum C."/>
            <person name="Oome S."/>
            <person name="Phillips A.J."/>
            <person name="van Rooyen D."/>
            <person name="Rzeszutek E."/>
            <person name="Saraiva M."/>
            <person name="Secombes C.J."/>
            <person name="Seidl M.F."/>
            <person name="Snel B."/>
            <person name="Stassen J.H."/>
            <person name="Sykes S."/>
            <person name="Tripathy S."/>
            <person name="van den Berg H."/>
            <person name="Vega-Arreguin J.C."/>
            <person name="Wawra S."/>
            <person name="Young S.K."/>
            <person name="Zeng Q."/>
            <person name="Dieguez-Uribeondo J."/>
            <person name="Russ C."/>
            <person name="Tyler B.M."/>
            <person name="van West P."/>
        </authorList>
    </citation>
    <scope>NUCLEOTIDE SEQUENCE [LARGE SCALE GENOMIC DNA]</scope>
    <source>
        <strain evidence="4 5">CBS 223.65</strain>
    </source>
</reference>
<feature type="non-terminal residue" evidence="4">
    <location>
        <position position="80"/>
    </location>
</feature>
<dbReference type="EMBL" id="KK584607">
    <property type="protein sequence ID" value="KDO15726.1"/>
    <property type="molecule type" value="Genomic_DNA"/>
</dbReference>
<dbReference type="PANTHER" id="PTHR23090">
    <property type="entry name" value="NH 3 /GLUTAMINE-DEPENDENT NAD + SYNTHETASE"/>
    <property type="match status" value="1"/>
</dbReference>
<dbReference type="RefSeq" id="XP_012213566.1">
    <property type="nucleotide sequence ID" value="XM_012358176.1"/>
</dbReference>
<dbReference type="InterPro" id="IPR036526">
    <property type="entry name" value="C-N_Hydrolase_sf"/>
</dbReference>
<dbReference type="GO" id="GO:0004359">
    <property type="term" value="F:glutaminase activity"/>
    <property type="evidence" value="ECO:0007669"/>
    <property type="project" value="InterPro"/>
</dbReference>
<dbReference type="VEuPathDB" id="FungiDB:SPRG_18734"/>
<dbReference type="InterPro" id="IPR003694">
    <property type="entry name" value="NAD_synthase"/>
</dbReference>
<sequence>MNMNAPLLTVATCNLNQWALDFDGNLERIMSSIRIAKARGATYRLGPELEICGYGCEDHFLEADTFFHCWESMATLLSSD</sequence>
<dbReference type="GO" id="GO:0005737">
    <property type="term" value="C:cytoplasm"/>
    <property type="evidence" value="ECO:0007669"/>
    <property type="project" value="InterPro"/>
</dbReference>
<evidence type="ECO:0000259" key="3">
    <source>
        <dbReference type="PROSITE" id="PS50263"/>
    </source>
</evidence>